<dbReference type="Proteomes" id="UP001295684">
    <property type="component" value="Unassembled WGS sequence"/>
</dbReference>
<accession>A0AAD2D9P5</accession>
<keyword evidence="2" id="KW-1185">Reference proteome</keyword>
<comment type="caution">
    <text evidence="1">The sequence shown here is derived from an EMBL/GenBank/DDBJ whole genome shotgun (WGS) entry which is preliminary data.</text>
</comment>
<name>A0AAD2D9P5_EUPCR</name>
<organism evidence="1 2">
    <name type="scientific">Euplotes crassus</name>
    <dbReference type="NCBI Taxonomy" id="5936"/>
    <lineage>
        <taxon>Eukaryota</taxon>
        <taxon>Sar</taxon>
        <taxon>Alveolata</taxon>
        <taxon>Ciliophora</taxon>
        <taxon>Intramacronucleata</taxon>
        <taxon>Spirotrichea</taxon>
        <taxon>Hypotrichia</taxon>
        <taxon>Euplotida</taxon>
        <taxon>Euplotidae</taxon>
        <taxon>Moneuplotes</taxon>
    </lineage>
</organism>
<sequence>MTRPELMDLSYGLTYPCYQTLSKCSFKYEGVLIDMLQTILSMSWRSCNLISELAALSK</sequence>
<protein>
    <submittedName>
        <fullName evidence="1">Uncharacterized protein</fullName>
    </submittedName>
</protein>
<evidence type="ECO:0000313" key="1">
    <source>
        <dbReference type="EMBL" id="CAI2384710.1"/>
    </source>
</evidence>
<proteinExistence type="predicted"/>
<dbReference type="EMBL" id="CAMPGE010027052">
    <property type="protein sequence ID" value="CAI2384710.1"/>
    <property type="molecule type" value="Genomic_DNA"/>
</dbReference>
<dbReference type="AlphaFoldDB" id="A0AAD2D9P5"/>
<evidence type="ECO:0000313" key="2">
    <source>
        <dbReference type="Proteomes" id="UP001295684"/>
    </source>
</evidence>
<gene>
    <name evidence="1" type="ORF">ECRASSUSDP1_LOCUS26244</name>
</gene>
<reference evidence="1" key="1">
    <citation type="submission" date="2023-07" db="EMBL/GenBank/DDBJ databases">
        <authorList>
            <consortium name="AG Swart"/>
            <person name="Singh M."/>
            <person name="Singh A."/>
            <person name="Seah K."/>
            <person name="Emmerich C."/>
        </authorList>
    </citation>
    <scope>NUCLEOTIDE SEQUENCE</scope>
    <source>
        <strain evidence="1">DP1</strain>
    </source>
</reference>